<evidence type="ECO:0000313" key="2">
    <source>
        <dbReference type="Proteomes" id="UP000789375"/>
    </source>
</evidence>
<name>A0A9N8VFC3_FUNMO</name>
<dbReference type="Proteomes" id="UP000789375">
    <property type="component" value="Unassembled WGS sequence"/>
</dbReference>
<organism evidence="1 2">
    <name type="scientific">Funneliformis mosseae</name>
    <name type="common">Endomycorrhizal fungus</name>
    <name type="synonym">Glomus mosseae</name>
    <dbReference type="NCBI Taxonomy" id="27381"/>
    <lineage>
        <taxon>Eukaryota</taxon>
        <taxon>Fungi</taxon>
        <taxon>Fungi incertae sedis</taxon>
        <taxon>Mucoromycota</taxon>
        <taxon>Glomeromycotina</taxon>
        <taxon>Glomeromycetes</taxon>
        <taxon>Glomerales</taxon>
        <taxon>Glomeraceae</taxon>
        <taxon>Funneliformis</taxon>
    </lineage>
</organism>
<accession>A0A9N8VFC3</accession>
<evidence type="ECO:0000313" key="1">
    <source>
        <dbReference type="EMBL" id="CAG8445938.1"/>
    </source>
</evidence>
<protein>
    <submittedName>
        <fullName evidence="1">2456_t:CDS:1</fullName>
    </submittedName>
</protein>
<dbReference type="EMBL" id="CAJVPP010000132">
    <property type="protein sequence ID" value="CAG8445938.1"/>
    <property type="molecule type" value="Genomic_DNA"/>
</dbReference>
<comment type="caution">
    <text evidence="1">The sequence shown here is derived from an EMBL/GenBank/DDBJ whole genome shotgun (WGS) entry which is preliminary data.</text>
</comment>
<proteinExistence type="predicted"/>
<gene>
    <name evidence="1" type="ORF">FMOSSE_LOCUS1174</name>
</gene>
<sequence>MLIKEDIRQKAAKLYEDFQQTWKSSRTTEYFKQLEIRYQTKRKLEVIESQKIIELAEIDRMKVSQLRNNTESVTKHVSDSFVEFTQENTRNHKRTLEDDESSFSKNTSNLIEVHSIHLTNLHIKKWENRKFTTKGFYSKKNIQKINNLSFDDRMMKTRVMP</sequence>
<keyword evidence="2" id="KW-1185">Reference proteome</keyword>
<reference evidence="1" key="1">
    <citation type="submission" date="2021-06" db="EMBL/GenBank/DDBJ databases">
        <authorList>
            <person name="Kallberg Y."/>
            <person name="Tangrot J."/>
            <person name="Rosling A."/>
        </authorList>
    </citation>
    <scope>NUCLEOTIDE SEQUENCE</scope>
    <source>
        <strain evidence="1">87-6 pot B 2015</strain>
    </source>
</reference>
<dbReference type="AlphaFoldDB" id="A0A9N8VFC3"/>